<dbReference type="AlphaFoldDB" id="A0A3Q8I2M8"/>
<evidence type="ECO:0000313" key="1">
    <source>
        <dbReference type="EMBL" id="AYM53087.1"/>
    </source>
</evidence>
<organism evidence="1">
    <name type="scientific">Nannocystis exedens</name>
    <dbReference type="NCBI Taxonomy" id="54"/>
    <lineage>
        <taxon>Bacteria</taxon>
        <taxon>Pseudomonadati</taxon>
        <taxon>Myxococcota</taxon>
        <taxon>Polyangia</taxon>
        <taxon>Nannocystales</taxon>
        <taxon>Nannocystaceae</taxon>
        <taxon>Nannocystis</taxon>
    </lineage>
</organism>
<dbReference type="SUPFAM" id="SSF141571">
    <property type="entry name" value="Pentapeptide repeat-like"/>
    <property type="match status" value="2"/>
</dbReference>
<dbReference type="InterPro" id="IPR051082">
    <property type="entry name" value="Pentapeptide-BTB/POZ_domain"/>
</dbReference>
<accession>A0A3Q8I2M8</accession>
<dbReference type="PANTHER" id="PTHR14136">
    <property type="entry name" value="BTB_POZ DOMAIN-CONTAINING PROTEIN KCTD9"/>
    <property type="match status" value="1"/>
</dbReference>
<proteinExistence type="predicted"/>
<dbReference type="Gene3D" id="2.160.20.80">
    <property type="entry name" value="E3 ubiquitin-protein ligase SopA"/>
    <property type="match status" value="3"/>
</dbReference>
<dbReference type="Pfam" id="PF00805">
    <property type="entry name" value="Pentapeptide"/>
    <property type="match status" value="6"/>
</dbReference>
<reference evidence="1" key="1">
    <citation type="journal article" date="2018" name="J. Ind. Microbiol. Biotechnol.">
        <title>Genome mining reveals uncommon alkylpyrones as type III PKS products from myxobacteria.</title>
        <authorList>
            <person name="Hug J.J."/>
            <person name="Panter F."/>
            <person name="Krug D."/>
            <person name="Muller R."/>
        </authorList>
    </citation>
    <scope>NUCLEOTIDE SEQUENCE</scope>
    <source>
        <strain evidence="1">MNa3061</strain>
    </source>
</reference>
<name>A0A3Q8I2M8_9BACT</name>
<protein>
    <submittedName>
        <fullName evidence="1">Pentapeptide repeat protein</fullName>
    </submittedName>
</protein>
<dbReference type="EMBL" id="MH908893">
    <property type="protein sequence ID" value="AYM53087.1"/>
    <property type="molecule type" value="Genomic_DNA"/>
</dbReference>
<dbReference type="InterPro" id="IPR001646">
    <property type="entry name" value="5peptide_repeat"/>
</dbReference>
<dbReference type="PANTHER" id="PTHR14136:SF17">
    <property type="entry name" value="BTB_POZ DOMAIN-CONTAINING PROTEIN KCTD9"/>
    <property type="match status" value="1"/>
</dbReference>
<sequence>MTNAITRWQFTVPSLGGQQADNYSHEYGYAGGLLIVGLGNDGLTYYDIYDQGGGVIALGTNVTGPEGTFTQYWNSHFDNVLALWDDTDKYYSSSIGPEQLFKLVHLGGTSVAFQSAGGPCQGQYLYASAGGWYPQQWGFGESSICIDSSSTSAGSAQTFDVIGDVLPILLITGSGVQLDLSGRSLAGVDLSNDDMTQANLTGADLSQVTGMSGTIFKQATLRGTVFTGQSLSAASFEQADFTGTSLTAIAASPNTDFAGANFTGADLSGLDLTGARLAGATLAQTNLGGTDLRGADLTNAVITGATLTNTNLQGAILQGTQFVDCDLSSALFDAAPNFSRAAPAARTSFPGSTVPFAVIGNNWQYLDLTGATITGLPAAITGFVADDAIFPVGLGLAGISLLQASLVNTTMIRAQLQAADLQGATMTGAVLEQADLTGANLTLADLSNAILVSDPGGGPDMSTAAKLTGAFLIDATLAGAYCDGVDFSGCTFLTYTALDPSGSANAKGVRINSAKFDHAILVQAVFDGAQGAGADFSGATLVAASFVGAQLPPTDEPPHSAASFYEADIRGLDGQGSNMDQIDLVGAQQSTADGTFTAVYKDFYGNQVPIGLRYGATILGSTADARRSRRPRPRKEA</sequence>